<organism evidence="1 2">
    <name type="scientific">Aureibacter tunicatorum</name>
    <dbReference type="NCBI Taxonomy" id="866807"/>
    <lineage>
        <taxon>Bacteria</taxon>
        <taxon>Pseudomonadati</taxon>
        <taxon>Bacteroidota</taxon>
        <taxon>Cytophagia</taxon>
        <taxon>Cytophagales</taxon>
        <taxon>Persicobacteraceae</taxon>
        <taxon>Aureibacter</taxon>
    </lineage>
</organism>
<dbReference type="AlphaFoldDB" id="A0AAE4BSL9"/>
<evidence type="ECO:0000313" key="2">
    <source>
        <dbReference type="Proteomes" id="UP001185092"/>
    </source>
</evidence>
<dbReference type="EMBL" id="JAVDQD010000002">
    <property type="protein sequence ID" value="MDR6238557.1"/>
    <property type="molecule type" value="Genomic_DNA"/>
</dbReference>
<keyword evidence="2" id="KW-1185">Reference proteome</keyword>
<comment type="caution">
    <text evidence="1">The sequence shown here is derived from an EMBL/GenBank/DDBJ whole genome shotgun (WGS) entry which is preliminary data.</text>
</comment>
<accession>A0AAE4BSL9</accession>
<gene>
    <name evidence="1" type="ORF">HNQ88_001594</name>
</gene>
<protein>
    <submittedName>
        <fullName evidence="1">Uncharacterized protein</fullName>
    </submittedName>
</protein>
<dbReference type="Proteomes" id="UP001185092">
    <property type="component" value="Unassembled WGS sequence"/>
</dbReference>
<sequence>MFELRKSCDFTSATIPVSDLQHILMQRAKEPFDIQKLVRIRSKE</sequence>
<proteinExistence type="predicted"/>
<evidence type="ECO:0000313" key="1">
    <source>
        <dbReference type="EMBL" id="MDR6238557.1"/>
    </source>
</evidence>
<name>A0AAE4BSL9_9BACT</name>
<reference evidence="1" key="1">
    <citation type="submission" date="2023-07" db="EMBL/GenBank/DDBJ databases">
        <title>Genomic Encyclopedia of Type Strains, Phase IV (KMG-IV): sequencing the most valuable type-strain genomes for metagenomic binning, comparative biology and taxonomic classification.</title>
        <authorList>
            <person name="Goeker M."/>
        </authorList>
    </citation>
    <scope>NUCLEOTIDE SEQUENCE</scope>
    <source>
        <strain evidence="1">DSM 26174</strain>
    </source>
</reference>